<accession>A0A9D1DW32</accession>
<gene>
    <name evidence="3" type="ORF">IAB38_07690</name>
</gene>
<sequence>MDNKNDNNKINEETPKVVTPETDNTVNSTPVNNEPKVVEASNTTKVIQEKSADNNQDNTVPTAAKIEENTTGKKKKGHPVFLVLLMIFLFAFVFFLPDITEFITDYMNEKNGVNELKSGTMSCTFRNSTDNLDYTYDLSFKYEKNRLKSSRMTTTNRLADTATDNSILTERENSCEFLKTVLDENDIGMTADCSVSAAVQVTTQNINYEKLDMDFITNNITEFEGFYPEYELNQSVTTIEQELENSGYTCERNES</sequence>
<dbReference type="Proteomes" id="UP000824232">
    <property type="component" value="Unassembled WGS sequence"/>
</dbReference>
<feature type="compositionally biased region" description="Polar residues" evidence="1">
    <location>
        <begin position="21"/>
        <end position="32"/>
    </location>
</feature>
<reference evidence="3" key="1">
    <citation type="submission" date="2020-10" db="EMBL/GenBank/DDBJ databases">
        <authorList>
            <person name="Gilroy R."/>
        </authorList>
    </citation>
    <scope>NUCLEOTIDE SEQUENCE</scope>
    <source>
        <strain evidence="3">CHK184-20233</strain>
    </source>
</reference>
<keyword evidence="2" id="KW-1133">Transmembrane helix</keyword>
<dbReference type="AlphaFoldDB" id="A0A9D1DW32"/>
<proteinExistence type="predicted"/>
<evidence type="ECO:0000256" key="1">
    <source>
        <dbReference type="SAM" id="MobiDB-lite"/>
    </source>
</evidence>
<dbReference type="EMBL" id="DVHC01000071">
    <property type="protein sequence ID" value="HIR59899.1"/>
    <property type="molecule type" value="Genomic_DNA"/>
</dbReference>
<comment type="caution">
    <text evidence="3">The sequence shown here is derived from an EMBL/GenBank/DDBJ whole genome shotgun (WGS) entry which is preliminary data.</text>
</comment>
<feature type="region of interest" description="Disordered" evidence="1">
    <location>
        <begin position="1"/>
        <end position="35"/>
    </location>
</feature>
<feature type="compositionally biased region" description="Basic and acidic residues" evidence="1">
    <location>
        <begin position="1"/>
        <end position="15"/>
    </location>
</feature>
<evidence type="ECO:0000313" key="3">
    <source>
        <dbReference type="EMBL" id="HIR59899.1"/>
    </source>
</evidence>
<reference evidence="3" key="2">
    <citation type="journal article" date="2021" name="PeerJ">
        <title>Extensive microbial diversity within the chicken gut microbiome revealed by metagenomics and culture.</title>
        <authorList>
            <person name="Gilroy R."/>
            <person name="Ravi A."/>
            <person name="Getino M."/>
            <person name="Pursley I."/>
            <person name="Horton D.L."/>
            <person name="Alikhan N.F."/>
            <person name="Baker D."/>
            <person name="Gharbi K."/>
            <person name="Hall N."/>
            <person name="Watson M."/>
            <person name="Adriaenssens E.M."/>
            <person name="Foster-Nyarko E."/>
            <person name="Jarju S."/>
            <person name="Secka A."/>
            <person name="Antonio M."/>
            <person name="Oren A."/>
            <person name="Chaudhuri R.R."/>
            <person name="La Ragione R."/>
            <person name="Hildebrand F."/>
            <person name="Pallen M.J."/>
        </authorList>
    </citation>
    <scope>NUCLEOTIDE SEQUENCE</scope>
    <source>
        <strain evidence="3">CHK184-20233</strain>
    </source>
</reference>
<organism evidence="3 4">
    <name type="scientific">Candidatus Onthousia excrementipullorum</name>
    <dbReference type="NCBI Taxonomy" id="2840884"/>
    <lineage>
        <taxon>Bacteria</taxon>
        <taxon>Bacillati</taxon>
        <taxon>Bacillota</taxon>
        <taxon>Bacilli</taxon>
        <taxon>Candidatus Onthousia</taxon>
    </lineage>
</organism>
<feature type="transmembrane region" description="Helical" evidence="2">
    <location>
        <begin position="80"/>
        <end position="97"/>
    </location>
</feature>
<evidence type="ECO:0000256" key="2">
    <source>
        <dbReference type="SAM" id="Phobius"/>
    </source>
</evidence>
<protein>
    <submittedName>
        <fullName evidence="3">Uncharacterized protein</fullName>
    </submittedName>
</protein>
<evidence type="ECO:0000313" key="4">
    <source>
        <dbReference type="Proteomes" id="UP000824232"/>
    </source>
</evidence>
<name>A0A9D1DW32_9FIRM</name>
<keyword evidence="2" id="KW-0812">Transmembrane</keyword>
<keyword evidence="2" id="KW-0472">Membrane</keyword>